<proteinExistence type="predicted"/>
<dbReference type="PANTHER" id="PTHR30336">
    <property type="entry name" value="INNER MEMBRANE PROTEIN, PROBABLE PERMEASE"/>
    <property type="match status" value="1"/>
</dbReference>
<dbReference type="Proteomes" id="UP001501676">
    <property type="component" value="Unassembled WGS sequence"/>
</dbReference>
<reference evidence="4" key="1">
    <citation type="journal article" date="2019" name="Int. J. Syst. Evol. Microbiol.">
        <title>The Global Catalogue of Microorganisms (GCM) 10K type strain sequencing project: providing services to taxonomists for standard genome sequencing and annotation.</title>
        <authorList>
            <consortium name="The Broad Institute Genomics Platform"/>
            <consortium name="The Broad Institute Genome Sequencing Center for Infectious Disease"/>
            <person name="Wu L."/>
            <person name="Ma J."/>
        </authorList>
    </citation>
    <scope>NUCLEOTIDE SEQUENCE [LARGE SCALE GENOMIC DNA]</scope>
    <source>
        <strain evidence="4">JCM 9458</strain>
    </source>
</reference>
<evidence type="ECO:0000313" key="3">
    <source>
        <dbReference type="EMBL" id="GAA3398085.1"/>
    </source>
</evidence>
<evidence type="ECO:0000256" key="1">
    <source>
        <dbReference type="SAM" id="Phobius"/>
    </source>
</evidence>
<feature type="domain" description="DUF218" evidence="2">
    <location>
        <begin position="67"/>
        <end position="184"/>
    </location>
</feature>
<dbReference type="Pfam" id="PF02698">
    <property type="entry name" value="DUF218"/>
    <property type="match status" value="1"/>
</dbReference>
<keyword evidence="1" id="KW-1133">Transmembrane helix</keyword>
<evidence type="ECO:0000313" key="4">
    <source>
        <dbReference type="Proteomes" id="UP001501676"/>
    </source>
</evidence>
<dbReference type="InterPro" id="IPR051599">
    <property type="entry name" value="Cell_Envelope_Assoc"/>
</dbReference>
<comment type="caution">
    <text evidence="3">The sequence shown here is derived from an EMBL/GenBank/DDBJ whole genome shotgun (WGS) entry which is preliminary data.</text>
</comment>
<sequence>MSDVSDVSPEVEADGEGHPARPRRRLLGLAIGFVVLGVLALVASVAWTLTASAGHRYGVDEAPDAPVAIVFGAQLRPDGTPKPFLAGRLDTAAELYRAGTVRALLVSGDGRGTSGDEVAAMTRYLTARGVPADRIVGDPNGLDTYDTCARAHQVFGVRRALLVSQSFHVPRAVTLCRHVGIDADGVASRCDTCSDKTLWRNRVREVPAAFKAAGDALRDRPPVVVSPRDSALDKALSR</sequence>
<protein>
    <submittedName>
        <fullName evidence="3">ElyC/SanA/YdcF family protein</fullName>
    </submittedName>
</protein>
<dbReference type="PANTHER" id="PTHR30336:SF6">
    <property type="entry name" value="INTEGRAL MEMBRANE PROTEIN"/>
    <property type="match status" value="1"/>
</dbReference>
<accession>A0ABP6TD41</accession>
<evidence type="ECO:0000259" key="2">
    <source>
        <dbReference type="Pfam" id="PF02698"/>
    </source>
</evidence>
<name>A0ABP6TD41_9ACTN</name>
<feature type="transmembrane region" description="Helical" evidence="1">
    <location>
        <begin position="26"/>
        <end position="47"/>
    </location>
</feature>
<gene>
    <name evidence="3" type="ORF">GCM10020369_80470</name>
</gene>
<keyword evidence="1" id="KW-0812">Transmembrane</keyword>
<dbReference type="InterPro" id="IPR003848">
    <property type="entry name" value="DUF218"/>
</dbReference>
<dbReference type="EMBL" id="BAAAYN010000076">
    <property type="protein sequence ID" value="GAA3398085.1"/>
    <property type="molecule type" value="Genomic_DNA"/>
</dbReference>
<dbReference type="CDD" id="cd06259">
    <property type="entry name" value="YdcF-like"/>
    <property type="match status" value="1"/>
</dbReference>
<keyword evidence="1" id="KW-0472">Membrane</keyword>
<dbReference type="RefSeq" id="WP_345733600.1">
    <property type="nucleotide sequence ID" value="NZ_BAAAYN010000076.1"/>
</dbReference>
<keyword evidence="4" id="KW-1185">Reference proteome</keyword>
<organism evidence="3 4">
    <name type="scientific">Cryptosporangium minutisporangium</name>
    <dbReference type="NCBI Taxonomy" id="113569"/>
    <lineage>
        <taxon>Bacteria</taxon>
        <taxon>Bacillati</taxon>
        <taxon>Actinomycetota</taxon>
        <taxon>Actinomycetes</taxon>
        <taxon>Cryptosporangiales</taxon>
        <taxon>Cryptosporangiaceae</taxon>
        <taxon>Cryptosporangium</taxon>
    </lineage>
</organism>